<evidence type="ECO:0000313" key="11">
    <source>
        <dbReference type="EMBL" id="MRH76830.1"/>
    </source>
</evidence>
<dbReference type="InterPro" id="IPR034294">
    <property type="entry name" value="Aquaporin_transptr"/>
</dbReference>
<feature type="transmembrane region" description="Helical" evidence="9">
    <location>
        <begin position="80"/>
        <end position="98"/>
    </location>
</feature>
<evidence type="ECO:0000256" key="9">
    <source>
        <dbReference type="SAM" id="Phobius"/>
    </source>
</evidence>
<evidence type="ECO:0000256" key="7">
    <source>
        <dbReference type="ARBA" id="ARBA00023136"/>
    </source>
</evidence>
<dbReference type="NCBIfam" id="TIGR00861">
    <property type="entry name" value="MIP"/>
    <property type="match status" value="1"/>
</dbReference>
<evidence type="ECO:0000256" key="1">
    <source>
        <dbReference type="ARBA" id="ARBA00004651"/>
    </source>
</evidence>
<protein>
    <submittedName>
        <fullName evidence="10">Aquaporin Z</fullName>
    </submittedName>
</protein>
<feature type="transmembrane region" description="Helical" evidence="9">
    <location>
        <begin position="163"/>
        <end position="184"/>
    </location>
</feature>
<sequence>MFKNLLAEAAGTFWLVLGGCGAALLAGGSIGNLGVALAFGLSVLTGLYALGHLSGGHFNPAVSLGLWAGGRFPLRQVPGYVLAQLVGGIGAAALLYLVHHGSVAESFQAATPAAFASNGYGDLSPDGYGAVPAFLLETVLTAVFVGVIMGATRRGAAPAAAPVAIGLCLALIHLVSIPVTNTSVNPARSTAMALFASDGAMQQLWMFWVAPLLGGALGGVFARWLLRPRRHRG</sequence>
<dbReference type="GO" id="GO:0005886">
    <property type="term" value="C:plasma membrane"/>
    <property type="evidence" value="ECO:0007669"/>
    <property type="project" value="UniProtKB-SubCell"/>
</dbReference>
<keyword evidence="12" id="KW-1185">Reference proteome</keyword>
<evidence type="ECO:0000256" key="6">
    <source>
        <dbReference type="ARBA" id="ARBA00022989"/>
    </source>
</evidence>
<feature type="transmembrane region" description="Helical" evidence="9">
    <location>
        <begin position="204"/>
        <end position="226"/>
    </location>
</feature>
<evidence type="ECO:0000313" key="12">
    <source>
        <dbReference type="Proteomes" id="UP000437931"/>
    </source>
</evidence>
<dbReference type="EMBL" id="WJPN01000023">
    <property type="protein sequence ID" value="MRH02527.1"/>
    <property type="molecule type" value="Genomic_DNA"/>
</dbReference>
<dbReference type="InterPro" id="IPR000425">
    <property type="entry name" value="MIP"/>
</dbReference>
<dbReference type="PANTHER" id="PTHR19139">
    <property type="entry name" value="AQUAPORIN TRANSPORTER"/>
    <property type="match status" value="1"/>
</dbReference>
<evidence type="ECO:0000256" key="2">
    <source>
        <dbReference type="ARBA" id="ARBA00006175"/>
    </source>
</evidence>
<name>A0A6N7QH80_9XANT</name>
<reference evidence="11" key="2">
    <citation type="journal article" date="2020" name="Plant Dis.">
        <title>A Grain Rot of Rice in Iran Caused by a Xanthomonas Strain Closely Related to X. sacchari.</title>
        <authorList>
            <person name="Mirghasempour S.A."/>
            <person name="Huang S."/>
            <person name="Studholme D.J."/>
            <person name="Brady C.L."/>
        </authorList>
    </citation>
    <scope>NUCLEOTIDE SEQUENCE</scope>
    <source>
        <strain evidence="11">SAM114</strain>
    </source>
</reference>
<evidence type="ECO:0000256" key="4">
    <source>
        <dbReference type="ARBA" id="ARBA00022475"/>
    </source>
</evidence>
<keyword evidence="6 9" id="KW-1133">Transmembrane helix</keyword>
<dbReference type="InterPro" id="IPR022357">
    <property type="entry name" value="MIP_CS"/>
</dbReference>
<dbReference type="PRINTS" id="PR00783">
    <property type="entry name" value="MINTRINSICP"/>
</dbReference>
<comment type="caution">
    <text evidence="10">The sequence shown here is derived from an EMBL/GenBank/DDBJ whole genome shotgun (WGS) entry which is preliminary data.</text>
</comment>
<keyword evidence="3 8" id="KW-0813">Transport</keyword>
<evidence type="ECO:0000313" key="13">
    <source>
        <dbReference type="Proteomes" id="UP000439314"/>
    </source>
</evidence>
<keyword evidence="7 9" id="KW-0472">Membrane</keyword>
<dbReference type="GO" id="GO:0015250">
    <property type="term" value="F:water channel activity"/>
    <property type="evidence" value="ECO:0007669"/>
    <property type="project" value="TreeGrafter"/>
</dbReference>
<organism evidence="10 13">
    <name type="scientific">Xanthomonas sontii</name>
    <dbReference type="NCBI Taxonomy" id="2650745"/>
    <lineage>
        <taxon>Bacteria</taxon>
        <taxon>Pseudomonadati</taxon>
        <taxon>Pseudomonadota</taxon>
        <taxon>Gammaproteobacteria</taxon>
        <taxon>Lysobacterales</taxon>
        <taxon>Lysobacteraceae</taxon>
        <taxon>Xanthomonas</taxon>
    </lineage>
</organism>
<gene>
    <name evidence="10" type="primary">aqpZ</name>
    <name evidence="10" type="ORF">GIY21_19695</name>
    <name evidence="11" type="ORF">GIY22_19565</name>
</gene>
<evidence type="ECO:0000256" key="5">
    <source>
        <dbReference type="ARBA" id="ARBA00022692"/>
    </source>
</evidence>
<reference evidence="12 13" key="1">
    <citation type="submission" date="2019-11" db="EMBL/GenBank/DDBJ databases">
        <title>First report of rice panicle blight caused by Xanthomonas sp. in Iran.</title>
        <authorList>
            <person name="Mirghasempour S.A."/>
            <person name="Huang S."/>
            <person name="Brady C.L."/>
            <person name="Studholme D.J."/>
        </authorList>
    </citation>
    <scope>NUCLEOTIDE SEQUENCE [LARGE SCALE GENOMIC DNA]</scope>
    <source>
        <strain evidence="10 13">ASD011</strain>
        <strain evidence="12">SAM114</strain>
    </source>
</reference>
<dbReference type="Gene3D" id="1.20.1080.10">
    <property type="entry name" value="Glycerol uptake facilitator protein"/>
    <property type="match status" value="1"/>
</dbReference>
<accession>A0A6N7QH80</accession>
<dbReference type="RefSeq" id="WP_153753284.1">
    <property type="nucleotide sequence ID" value="NZ_WJPM01000023.1"/>
</dbReference>
<dbReference type="PROSITE" id="PS00221">
    <property type="entry name" value="MIP"/>
    <property type="match status" value="1"/>
</dbReference>
<dbReference type="NCBIfam" id="NF003838">
    <property type="entry name" value="PRK05420.1"/>
    <property type="match status" value="1"/>
</dbReference>
<feature type="transmembrane region" description="Helical" evidence="9">
    <location>
        <begin position="130"/>
        <end position="151"/>
    </location>
</feature>
<dbReference type="PANTHER" id="PTHR19139:SF199">
    <property type="entry name" value="MIP17260P"/>
    <property type="match status" value="1"/>
</dbReference>
<dbReference type="EMBL" id="WJPM01000023">
    <property type="protein sequence ID" value="MRH76830.1"/>
    <property type="molecule type" value="Genomic_DNA"/>
</dbReference>
<keyword evidence="4" id="KW-1003">Cell membrane</keyword>
<dbReference type="InterPro" id="IPR023271">
    <property type="entry name" value="Aquaporin-like"/>
</dbReference>
<dbReference type="Proteomes" id="UP000437931">
    <property type="component" value="Unassembled WGS sequence"/>
</dbReference>
<dbReference type="Pfam" id="PF00230">
    <property type="entry name" value="MIP"/>
    <property type="match status" value="1"/>
</dbReference>
<keyword evidence="5 8" id="KW-0812">Transmembrane</keyword>
<dbReference type="SUPFAM" id="SSF81338">
    <property type="entry name" value="Aquaporin-like"/>
    <property type="match status" value="1"/>
</dbReference>
<evidence type="ECO:0000313" key="10">
    <source>
        <dbReference type="EMBL" id="MRH02527.1"/>
    </source>
</evidence>
<comment type="similarity">
    <text evidence="2 8">Belongs to the MIP/aquaporin (TC 1.A.8) family.</text>
</comment>
<dbReference type="AlphaFoldDB" id="A0A6N7QH80"/>
<evidence type="ECO:0000256" key="8">
    <source>
        <dbReference type="RuleBase" id="RU000477"/>
    </source>
</evidence>
<evidence type="ECO:0000256" key="3">
    <source>
        <dbReference type="ARBA" id="ARBA00022448"/>
    </source>
</evidence>
<proteinExistence type="inferred from homology"/>
<dbReference type="Proteomes" id="UP000439314">
    <property type="component" value="Unassembled WGS sequence"/>
</dbReference>
<dbReference type="PROSITE" id="PS51257">
    <property type="entry name" value="PROKAR_LIPOPROTEIN"/>
    <property type="match status" value="1"/>
</dbReference>
<comment type="subcellular location">
    <subcellularLocation>
        <location evidence="1">Cell membrane</location>
        <topology evidence="1">Multi-pass membrane protein</topology>
    </subcellularLocation>
</comment>